<evidence type="ECO:0000256" key="1">
    <source>
        <dbReference type="SAM" id="MobiDB-lite"/>
    </source>
</evidence>
<dbReference type="EMBL" id="FMZZ01000017">
    <property type="protein sequence ID" value="SDD77473.1"/>
    <property type="molecule type" value="Genomic_DNA"/>
</dbReference>
<feature type="compositionally biased region" description="Polar residues" evidence="1">
    <location>
        <begin position="14"/>
        <end position="24"/>
    </location>
</feature>
<name>A0A1G6XI49_9PSEU</name>
<protein>
    <submittedName>
        <fullName evidence="2">Uncharacterized protein</fullName>
    </submittedName>
</protein>
<evidence type="ECO:0000313" key="2">
    <source>
        <dbReference type="EMBL" id="SDD77473.1"/>
    </source>
</evidence>
<dbReference type="Proteomes" id="UP000199501">
    <property type="component" value="Unassembled WGS sequence"/>
</dbReference>
<feature type="compositionally biased region" description="Low complexity" evidence="1">
    <location>
        <begin position="55"/>
        <end position="66"/>
    </location>
</feature>
<feature type="region of interest" description="Disordered" evidence="1">
    <location>
        <begin position="1"/>
        <end position="87"/>
    </location>
</feature>
<keyword evidence="3" id="KW-1185">Reference proteome</keyword>
<accession>A0A1G6XI49</accession>
<organism evidence="2 3">
    <name type="scientific">Actinokineospora iranica</name>
    <dbReference type="NCBI Taxonomy" id="1271860"/>
    <lineage>
        <taxon>Bacteria</taxon>
        <taxon>Bacillati</taxon>
        <taxon>Actinomycetota</taxon>
        <taxon>Actinomycetes</taxon>
        <taxon>Pseudonocardiales</taxon>
        <taxon>Pseudonocardiaceae</taxon>
        <taxon>Actinokineospora</taxon>
    </lineage>
</organism>
<reference evidence="3" key="1">
    <citation type="submission" date="2016-10" db="EMBL/GenBank/DDBJ databases">
        <authorList>
            <person name="Varghese N."/>
            <person name="Submissions S."/>
        </authorList>
    </citation>
    <scope>NUCLEOTIDE SEQUENCE [LARGE SCALE GENOMIC DNA]</scope>
    <source>
        <strain evidence="3">IBRC-M 10403</strain>
    </source>
</reference>
<dbReference type="STRING" id="1271860.SAMN05216174_117105"/>
<feature type="compositionally biased region" description="Low complexity" evidence="1">
    <location>
        <begin position="28"/>
        <end position="44"/>
    </location>
</feature>
<feature type="compositionally biased region" description="Pro residues" evidence="1">
    <location>
        <begin position="1"/>
        <end position="10"/>
    </location>
</feature>
<proteinExistence type="predicted"/>
<sequence length="267" mass="27883">MPPGQTPRKPPSGQLRTRATSSPPVQGAARRPAPPTTRLTTRAAMTSGPVRAKTRGTAPTATGAATEVREFRKAPRPEPKAHKPATPMTTWDARVTTLRTTGAMSHAVTGAMSRVDFRARTPGASRATSRVRTRSKVLRPARAMSRVGVRVATFRAAGVTSRVRTWRRVPGVARVTNRVGVRAATFRAAGAMSRVGVEARMLGPAAVRMPGLVFRAGVTVATVGATTAGGVRGMTFGAAVGARTRVALAVRMAEAGLGGTSGMSRRC</sequence>
<dbReference type="AlphaFoldDB" id="A0A1G6XI49"/>
<evidence type="ECO:0000313" key="3">
    <source>
        <dbReference type="Proteomes" id="UP000199501"/>
    </source>
</evidence>
<gene>
    <name evidence="2" type="ORF">SAMN05216174_117105</name>
</gene>
<feature type="compositionally biased region" description="Basic and acidic residues" evidence="1">
    <location>
        <begin position="67"/>
        <end position="81"/>
    </location>
</feature>